<proteinExistence type="predicted"/>
<comment type="caution">
    <text evidence="3">The sequence shown here is derived from an EMBL/GenBank/DDBJ whole genome shotgun (WGS) entry which is preliminary data.</text>
</comment>
<evidence type="ECO:0008006" key="5">
    <source>
        <dbReference type="Google" id="ProtNLM"/>
    </source>
</evidence>
<dbReference type="Proteomes" id="UP000069773">
    <property type="component" value="Unassembled WGS sequence"/>
</dbReference>
<evidence type="ECO:0000256" key="2">
    <source>
        <dbReference type="SAM" id="SignalP"/>
    </source>
</evidence>
<evidence type="ECO:0000313" key="3">
    <source>
        <dbReference type="EMBL" id="GAT10608.1"/>
    </source>
</evidence>
<accession>A0ABQ0KLY1</accession>
<feature type="chain" id="PRO_5046143237" description="Secreted protein" evidence="2">
    <location>
        <begin position="31"/>
        <end position="188"/>
    </location>
</feature>
<protein>
    <recommendedName>
        <fullName evidence="5">Secreted protein</fullName>
    </recommendedName>
</protein>
<organism evidence="3 4">
    <name type="scientific">Mycolicibacterium novocastrense</name>
    <name type="common">Mycobacterium novocastrense</name>
    <dbReference type="NCBI Taxonomy" id="59813"/>
    <lineage>
        <taxon>Bacteria</taxon>
        <taxon>Bacillati</taxon>
        <taxon>Actinomycetota</taxon>
        <taxon>Actinomycetes</taxon>
        <taxon>Mycobacteriales</taxon>
        <taxon>Mycobacteriaceae</taxon>
        <taxon>Mycolicibacterium</taxon>
    </lineage>
</organism>
<gene>
    <name evidence="3" type="ORF">RMCN_3741</name>
</gene>
<reference evidence="3 4" key="1">
    <citation type="journal article" date="2016" name="Genome Announc.">
        <title>Draft Genome Sequences of Five Rapidly Growing Mycobacterium Species, M. thermoresistibile, M. fortuitum subsp. acetamidolyticum, M. canariasense, M. brisbanense, and M. novocastrense.</title>
        <authorList>
            <person name="Katahira K."/>
            <person name="Ogura Y."/>
            <person name="Gotoh Y."/>
            <person name="Hayashi T."/>
        </authorList>
    </citation>
    <scope>NUCLEOTIDE SEQUENCE [LARGE SCALE GENOMIC DNA]</scope>
    <source>
        <strain evidence="3 4">JCM18114</strain>
    </source>
</reference>
<feature type="signal peptide" evidence="2">
    <location>
        <begin position="1"/>
        <end position="30"/>
    </location>
</feature>
<evidence type="ECO:0000256" key="1">
    <source>
        <dbReference type="SAM" id="MobiDB-lite"/>
    </source>
</evidence>
<sequence length="188" mass="19517">MMSSRISARTLAASLIAFSLGVGGATVASADPDRTEPPAPEPAPVGVPIEGEAAAPAKVACRRFNVAVRFSSAYYNNFANSIAGDGAQVDYQDPTVRNDNVDGRTALRKSVAEALSASGTPGLQPEIANPMRSWSLRAAKLVVAMGLHGNGDTLNNAATELNDEATKAQMACANADAQPIIRTHEDQP</sequence>
<keyword evidence="4" id="KW-1185">Reference proteome</keyword>
<keyword evidence="2" id="KW-0732">Signal</keyword>
<name>A0ABQ0KLY1_MYCNV</name>
<dbReference type="EMBL" id="BCTA01000049">
    <property type="protein sequence ID" value="GAT10608.1"/>
    <property type="molecule type" value="Genomic_DNA"/>
</dbReference>
<feature type="region of interest" description="Disordered" evidence="1">
    <location>
        <begin position="28"/>
        <end position="47"/>
    </location>
</feature>
<evidence type="ECO:0000313" key="4">
    <source>
        <dbReference type="Proteomes" id="UP000069773"/>
    </source>
</evidence>